<sequence length="22" mass="2461">MEFITKSLVYCTQPSNSINGDL</sequence>
<accession>A0A0A9BCT4</accession>
<reference evidence="1" key="2">
    <citation type="journal article" date="2015" name="Data Brief">
        <title>Shoot transcriptome of the giant reed, Arundo donax.</title>
        <authorList>
            <person name="Barrero R.A."/>
            <person name="Guerrero F.D."/>
            <person name="Moolhuijzen P."/>
            <person name="Goolsby J.A."/>
            <person name="Tidwell J."/>
            <person name="Bellgard S.E."/>
            <person name="Bellgard M.I."/>
        </authorList>
    </citation>
    <scope>NUCLEOTIDE SEQUENCE</scope>
    <source>
        <tissue evidence="1">Shoot tissue taken approximately 20 cm above the soil surface</tissue>
    </source>
</reference>
<dbReference type="EMBL" id="GBRH01236101">
    <property type="protein sequence ID" value="JAD61794.1"/>
    <property type="molecule type" value="Transcribed_RNA"/>
</dbReference>
<dbReference type="AlphaFoldDB" id="A0A0A9BCT4"/>
<name>A0A0A9BCT4_ARUDO</name>
<protein>
    <submittedName>
        <fullName evidence="1">Uncharacterized protein</fullName>
    </submittedName>
</protein>
<reference evidence="1" key="1">
    <citation type="submission" date="2014-09" db="EMBL/GenBank/DDBJ databases">
        <authorList>
            <person name="Magalhaes I.L.F."/>
            <person name="Oliveira U."/>
            <person name="Santos F.R."/>
            <person name="Vidigal T.H.D.A."/>
            <person name="Brescovit A.D."/>
            <person name="Santos A.J."/>
        </authorList>
    </citation>
    <scope>NUCLEOTIDE SEQUENCE</scope>
    <source>
        <tissue evidence="1">Shoot tissue taken approximately 20 cm above the soil surface</tissue>
    </source>
</reference>
<proteinExistence type="predicted"/>
<organism evidence="1">
    <name type="scientific">Arundo donax</name>
    <name type="common">Giant reed</name>
    <name type="synonym">Donax arundinaceus</name>
    <dbReference type="NCBI Taxonomy" id="35708"/>
    <lineage>
        <taxon>Eukaryota</taxon>
        <taxon>Viridiplantae</taxon>
        <taxon>Streptophyta</taxon>
        <taxon>Embryophyta</taxon>
        <taxon>Tracheophyta</taxon>
        <taxon>Spermatophyta</taxon>
        <taxon>Magnoliopsida</taxon>
        <taxon>Liliopsida</taxon>
        <taxon>Poales</taxon>
        <taxon>Poaceae</taxon>
        <taxon>PACMAD clade</taxon>
        <taxon>Arundinoideae</taxon>
        <taxon>Arundineae</taxon>
        <taxon>Arundo</taxon>
    </lineage>
</organism>
<evidence type="ECO:0000313" key="1">
    <source>
        <dbReference type="EMBL" id="JAD61794.1"/>
    </source>
</evidence>